<feature type="compositionally biased region" description="Basic and acidic residues" evidence="8">
    <location>
        <begin position="706"/>
        <end position="716"/>
    </location>
</feature>
<dbReference type="PANTHER" id="PTHR38340:SF1">
    <property type="entry name" value="S-LAYER PROTEIN"/>
    <property type="match status" value="1"/>
</dbReference>
<keyword evidence="3" id="KW-0964">Secreted</keyword>
<dbReference type="PRINTS" id="PR01488">
    <property type="entry name" value="RTXTOXINA"/>
</dbReference>
<keyword evidence="6" id="KW-0843">Virulence</keyword>
<organism evidence="9 10">
    <name type="scientific">Snodgrassella alvi</name>
    <dbReference type="NCBI Taxonomy" id="1196083"/>
    <lineage>
        <taxon>Bacteria</taxon>
        <taxon>Pseudomonadati</taxon>
        <taxon>Pseudomonadota</taxon>
        <taxon>Betaproteobacteria</taxon>
        <taxon>Neisseriales</taxon>
        <taxon>Neisseriaceae</taxon>
        <taxon>Snodgrassella</taxon>
    </lineage>
</organism>
<reference evidence="9 10" key="1">
    <citation type="journal article" date="2017" name="MBio">
        <title>Type VI secretion-mediated competition in the bee gut microbiome.</title>
        <authorList>
            <person name="Steele M.I."/>
            <person name="Kwong W.K."/>
            <person name="Powell J.E."/>
            <person name="Whiteley M."/>
            <person name="Moran N.A."/>
        </authorList>
    </citation>
    <scope>NUCLEOTIDE SEQUENCE [LARGE SCALE GENOMIC DNA]</scope>
    <source>
        <strain evidence="9 10">Ruf1-X</strain>
    </source>
</reference>
<sequence length="1609" mass="172290">MSQPQVLTKEQLKAWSEQIKTGKLSAIGEVYQALAQKGYDYAHWALGVATADTITGNGALQFMQAVAKNHKQKLPQARVDSVRRDMALGYLAMLQKKLENGKGGEDITYEEMLDFHVTVFNDNKLNIGYWTLYTPMSIIQNHASATGSNGQVIGGKQVVENMWQHMRATQGTGLTGSWLSLMLYGVMRDAQKGYIYVNKSNGEVTPLDYIIKAAAYSINIPIASIVVGTDVEKLANVLGYKKVAVSSAEQLQAQQWCKDTDMAAAFTAFAKEMAGDNILVYGSTHTWYKDYATPENRLTGKFFANQNTAAATQKRLANNWQLVGGAGMTKWIIAAVLNENLADSSSALLASINEINFLDKGLGFVFEPKSGHRKPVAGATDEYEFKYELEYIDATPNSVLGILQDLTSKGETAKVSQYLHALLQLNPVVVLNPDFTPQQRSVDDVGEDWIKIRCWAIQEMKYAKAVEHNEYVRALLHGLAPTPAPEIDINQQLTTQLRQQKELVESIRARYGFGKDDVIRFRDENTGLSWVTNGAVTQAGHVVLMLSDNANGINSGGSLGDVIIGGRGNDVIDGGAGDDYLYGGAGNDKLIGGSGNDLLSGGEGTDYYYFNAGDGLDRIIDSDGNGYIYLNNNDFSSYQWIGKGLNGWQSEDNQWRVWLNNYGDLCIQSLRNNKDMLIIEGWNKLKGNKLGINLPHMRPPKKKNKILGDWHPKITHTDGASEGGSKFSEEHYQDDWDKRSADGSIIGGVQESGFEDVIYGTAEDDEIWGLDGGDAIDGMAGDDLILGGNGTDLLVGGGGSDTIRGGAGNDFILANNHLTIPKRNKPNERWQMPGYGNKLVHAGPNWGIFMAGSQVIFGVSDCFDDPVSAANGMSYGGDFLYGDDGNDCIIGGNLNDYIEGDSVAPGSTQEGDDLVFGMGGNDYIIGGKGKDILYGDGTVRPGLLNSLAGWAHGDDHIDGGEGDDEIVGGGGNDVIIGGDGNDKLYGDDGGITARESFDTRYHGNDTIYGGAGDDVIVGGGGNDFLYGGDNNDIIYGDSDDENRDLSQLTCNDHIWGGAGNDTLYGGYGNDELYGDEGDDVIFGDDENNKKIQGADYIDGGAGNDRLIGGGGDDWIFGGDGNDTIWGDENKNFVDADCSINGNDHLFGGNGNDTIDAGYGADEVDGGEGDDIIFGGGGHDYLYGGNGNDLIIGDFNNIIAWGIGPDGSSDPILITTENSKFTGDDVIYGGEGDDRIYGDVLQELESFSGNDVLYGEGGDDYINGGYGNDYIDGGIGNDRLIGSNGNDVIYGGDGNDIIYGDSEEPVNSNNTKTSGNDVIFGGNGNDFISGGSGNDNLQGDEGNDQLYGGLGDDNLYGGAGNDLLNGGKGNDYLNGGLGDDMYVIKNGDGITTIEDHDGLSYIKVDQLKSLTFAAYQDGIVIKNGIKGDAIYLPGYKFNDRGRNSALGNIILTEDGKHGQTLLSLITKRKPADMPQIPQFEADSAIGSHLLNSATTRQADNDVSGLFRSAVENVAPDNHANEILNYAFNPLPYANDDIYYNCLTASAINPMIDAIADTNRINNGINYADVSLLRQAMATMGSDYADSSMAIAPPQDRLLSAADNYLAPSAL</sequence>
<dbReference type="SUPFAM" id="SSF51120">
    <property type="entry name" value="beta-Roll"/>
    <property type="match status" value="6"/>
</dbReference>
<evidence type="ECO:0000256" key="5">
    <source>
        <dbReference type="ARBA" id="ARBA00022737"/>
    </source>
</evidence>
<gene>
    <name evidence="9" type="ORF">BHC46_05955</name>
</gene>
<evidence type="ECO:0000256" key="4">
    <source>
        <dbReference type="ARBA" id="ARBA00022656"/>
    </source>
</evidence>
<evidence type="ECO:0000313" key="10">
    <source>
        <dbReference type="Proteomes" id="UP000229970"/>
    </source>
</evidence>
<evidence type="ECO:0008006" key="11">
    <source>
        <dbReference type="Google" id="ProtNLM"/>
    </source>
</evidence>
<keyword evidence="5" id="KW-0677">Repeat</keyword>
<accession>A0A2N9XHM0</accession>
<evidence type="ECO:0000256" key="3">
    <source>
        <dbReference type="ARBA" id="ARBA00022525"/>
    </source>
</evidence>
<evidence type="ECO:0000256" key="1">
    <source>
        <dbReference type="ARBA" id="ARBA00004370"/>
    </source>
</evidence>
<dbReference type="InterPro" id="IPR011049">
    <property type="entry name" value="Serralysin-like_metalloprot_C"/>
</dbReference>
<dbReference type="Pfam" id="PF00353">
    <property type="entry name" value="HemolysinCabind"/>
    <property type="match status" value="14"/>
</dbReference>
<evidence type="ECO:0000313" key="9">
    <source>
        <dbReference type="EMBL" id="PIT47825.1"/>
    </source>
</evidence>
<dbReference type="Proteomes" id="UP000229970">
    <property type="component" value="Unassembled WGS sequence"/>
</dbReference>
<evidence type="ECO:0000256" key="6">
    <source>
        <dbReference type="ARBA" id="ARBA00023026"/>
    </source>
</evidence>
<name>A0A2N9XHM0_9NEIS</name>
<comment type="caution">
    <text evidence="9">The sequence shown here is derived from an EMBL/GenBank/DDBJ whole genome shotgun (WGS) entry which is preliminary data.</text>
</comment>
<dbReference type="RefSeq" id="WP_100139132.1">
    <property type="nucleotide sequence ID" value="NZ_MEIP01000014.1"/>
</dbReference>
<proteinExistence type="predicted"/>
<evidence type="ECO:0000256" key="7">
    <source>
        <dbReference type="ARBA" id="ARBA00023136"/>
    </source>
</evidence>
<evidence type="ECO:0000256" key="8">
    <source>
        <dbReference type="SAM" id="MobiDB-lite"/>
    </source>
</evidence>
<dbReference type="GO" id="GO:0090729">
    <property type="term" value="F:toxin activity"/>
    <property type="evidence" value="ECO:0007669"/>
    <property type="project" value="UniProtKB-KW"/>
</dbReference>
<dbReference type="EMBL" id="MEIP01000014">
    <property type="protein sequence ID" value="PIT47825.1"/>
    <property type="molecule type" value="Genomic_DNA"/>
</dbReference>
<dbReference type="GO" id="GO:0016020">
    <property type="term" value="C:membrane"/>
    <property type="evidence" value="ECO:0007669"/>
    <property type="project" value="UniProtKB-SubCell"/>
</dbReference>
<dbReference type="PROSITE" id="PS00330">
    <property type="entry name" value="HEMOLYSIN_CALCIUM"/>
    <property type="match status" value="15"/>
</dbReference>
<dbReference type="InterPro" id="IPR003995">
    <property type="entry name" value="RTX_toxin_determinant-A"/>
</dbReference>
<feature type="region of interest" description="Disordered" evidence="8">
    <location>
        <begin position="705"/>
        <end position="732"/>
    </location>
</feature>
<dbReference type="GO" id="GO:0005576">
    <property type="term" value="C:extracellular region"/>
    <property type="evidence" value="ECO:0007669"/>
    <property type="project" value="UniProtKB-SubCell"/>
</dbReference>
<comment type="subcellular location">
    <subcellularLocation>
        <location evidence="1">Membrane</location>
    </subcellularLocation>
    <subcellularLocation>
        <location evidence="2">Secreted</location>
    </subcellularLocation>
</comment>
<dbReference type="PRINTS" id="PR00313">
    <property type="entry name" value="CABNDNGRPT"/>
</dbReference>
<protein>
    <recommendedName>
        <fullName evidence="11">Alkaline phosphatase</fullName>
    </recommendedName>
</protein>
<keyword evidence="4" id="KW-0800">Toxin</keyword>
<dbReference type="InterPro" id="IPR001343">
    <property type="entry name" value="Hemolysn_Ca-bd"/>
</dbReference>
<dbReference type="InterPro" id="IPR050557">
    <property type="entry name" value="RTX_toxin/Mannuronan_C5-epim"/>
</dbReference>
<keyword evidence="7" id="KW-0472">Membrane</keyword>
<dbReference type="GO" id="GO:0005509">
    <property type="term" value="F:calcium ion binding"/>
    <property type="evidence" value="ECO:0007669"/>
    <property type="project" value="InterPro"/>
</dbReference>
<dbReference type="PANTHER" id="PTHR38340">
    <property type="entry name" value="S-LAYER PROTEIN"/>
    <property type="match status" value="1"/>
</dbReference>
<dbReference type="InterPro" id="IPR018511">
    <property type="entry name" value="Hemolysin-typ_Ca-bd_CS"/>
</dbReference>
<dbReference type="Gene3D" id="2.150.10.10">
    <property type="entry name" value="Serralysin-like metalloprotease, C-terminal"/>
    <property type="match status" value="10"/>
</dbReference>
<evidence type="ECO:0000256" key="2">
    <source>
        <dbReference type="ARBA" id="ARBA00004613"/>
    </source>
</evidence>